<evidence type="ECO:0000256" key="1">
    <source>
        <dbReference type="ARBA" id="ARBA00006066"/>
    </source>
</evidence>
<dbReference type="SMART" id="SM00584">
    <property type="entry name" value="TLDc"/>
    <property type="match status" value="1"/>
</dbReference>
<dbReference type="InterPro" id="IPR006571">
    <property type="entry name" value="TLDc_dom"/>
</dbReference>
<evidence type="ECO:0000256" key="2">
    <source>
        <dbReference type="ARBA" id="ARBA00012176"/>
    </source>
</evidence>
<dbReference type="InterPro" id="IPR024078">
    <property type="entry name" value="LmbE-like_dom_sf"/>
</dbReference>
<evidence type="ECO:0000313" key="5">
    <source>
        <dbReference type="Proteomes" id="UP001530400"/>
    </source>
</evidence>
<dbReference type="Gene3D" id="3.40.50.10320">
    <property type="entry name" value="LmbE-like"/>
    <property type="match status" value="1"/>
</dbReference>
<dbReference type="EMBL" id="JALLPJ020000780">
    <property type="protein sequence ID" value="KAL3783134.1"/>
    <property type="molecule type" value="Genomic_DNA"/>
</dbReference>
<dbReference type="SUPFAM" id="SSF102588">
    <property type="entry name" value="LmbE-like"/>
    <property type="match status" value="1"/>
</dbReference>
<evidence type="ECO:0000313" key="4">
    <source>
        <dbReference type="EMBL" id="KAL3783134.1"/>
    </source>
</evidence>
<dbReference type="PROSITE" id="PS51886">
    <property type="entry name" value="TLDC"/>
    <property type="match status" value="1"/>
</dbReference>
<accession>A0ABD3P6C8</accession>
<comment type="caution">
    <text evidence="4">The sequence shown here is derived from an EMBL/GenBank/DDBJ whole genome shotgun (WGS) entry which is preliminary data.</text>
</comment>
<sequence length="517" mass="58098">MPATSRQDLWLLVTAHPDDESMFFLPTLRGLVHSREGSNAVVSPIAKMHILCLSNGDYPPSDGVVRTKELHIACSQIGWNCTVLDDKRLKDGPNEVWDGEFIAEQILDCIEQLMDQSKSDSTCQSDKKNSKQYNLNILTFDEVGVSSHPNHIDTFKGVKHLLQEKAKHTRTDDGVINSQLTMLSDEKNMFQLNLHVWTMRTISNPLRKYFFWAFWEMMPQLILFALQLICQLALFLLGSSLWSKTKKQFTSPLVGTKQSTPTSIQYRIMEPSLAWRAMAAHQSQFVWYRRLSVLFSRYTFINNLVQLLPHESYLTHEVESDLPPISIIQEEESTFLLNTIQMNNIREKILPSSLQLRPWKRIYSLSRDGDSFLSFQKLVGEWNSKSGQHCTLLVVKTTLGEVIGAYADVPFVQTVKCPAGSAAGTCLFTVSDSNDVVVYGKNCGDGKRVVLDATRRIVSFGGGASSGAGDGLGLCLNDGFLRGTTARCEAFGNEPLVERDVFEVTDVEVWGFVFGQM</sequence>
<feature type="domain" description="TLDc" evidence="3">
    <location>
        <begin position="336"/>
        <end position="513"/>
    </location>
</feature>
<protein>
    <recommendedName>
        <fullName evidence="2">N-acetylglucosaminylphosphatidylinositol deacetylase</fullName>
        <ecNumber evidence="2">3.5.1.89</ecNumber>
    </recommendedName>
</protein>
<comment type="similarity">
    <text evidence="1">Belongs to the PIGL family.</text>
</comment>
<evidence type="ECO:0000259" key="3">
    <source>
        <dbReference type="PROSITE" id="PS51886"/>
    </source>
</evidence>
<reference evidence="4 5" key="1">
    <citation type="submission" date="2024-10" db="EMBL/GenBank/DDBJ databases">
        <title>Updated reference genomes for cyclostephanoid diatoms.</title>
        <authorList>
            <person name="Roberts W.R."/>
            <person name="Alverson A.J."/>
        </authorList>
    </citation>
    <scope>NUCLEOTIDE SEQUENCE [LARGE SCALE GENOMIC DNA]</scope>
    <source>
        <strain evidence="4 5">AJA010-31</strain>
    </source>
</reference>
<proteinExistence type="inferred from homology"/>
<dbReference type="PANTHER" id="PTHR12993:SF11">
    <property type="entry name" value="N-ACETYLGLUCOSAMINYL-PHOSPHATIDYLINOSITOL DE-N-ACETYLASE"/>
    <property type="match status" value="1"/>
</dbReference>
<keyword evidence="5" id="KW-1185">Reference proteome</keyword>
<dbReference type="Pfam" id="PF02585">
    <property type="entry name" value="PIG-L"/>
    <property type="match status" value="1"/>
</dbReference>
<dbReference type="InterPro" id="IPR003737">
    <property type="entry name" value="GlcNAc_PI_deacetylase-related"/>
</dbReference>
<dbReference type="GO" id="GO:0000225">
    <property type="term" value="F:N-acetylglucosaminylphosphatidylinositol deacetylase activity"/>
    <property type="evidence" value="ECO:0007669"/>
    <property type="project" value="UniProtKB-EC"/>
</dbReference>
<name>A0ABD3P6C8_9STRA</name>
<organism evidence="4 5">
    <name type="scientific">Cyclotella atomus</name>
    <dbReference type="NCBI Taxonomy" id="382360"/>
    <lineage>
        <taxon>Eukaryota</taxon>
        <taxon>Sar</taxon>
        <taxon>Stramenopiles</taxon>
        <taxon>Ochrophyta</taxon>
        <taxon>Bacillariophyta</taxon>
        <taxon>Coscinodiscophyceae</taxon>
        <taxon>Thalassiosirophycidae</taxon>
        <taxon>Stephanodiscales</taxon>
        <taxon>Stephanodiscaceae</taxon>
        <taxon>Cyclotella</taxon>
    </lineage>
</organism>
<dbReference type="PANTHER" id="PTHR12993">
    <property type="entry name" value="N-ACETYLGLUCOSAMINYL-PHOSPHATIDYLINOSITOL DE-N-ACETYLASE-RELATED"/>
    <property type="match status" value="1"/>
</dbReference>
<dbReference type="EC" id="3.5.1.89" evidence="2"/>
<gene>
    <name evidence="4" type="ORF">ACHAWO_006178</name>
</gene>
<dbReference type="Pfam" id="PF07534">
    <property type="entry name" value="TLD"/>
    <property type="match status" value="1"/>
</dbReference>
<dbReference type="AlphaFoldDB" id="A0ABD3P6C8"/>
<dbReference type="Proteomes" id="UP001530400">
    <property type="component" value="Unassembled WGS sequence"/>
</dbReference>